<feature type="domain" description="FAD-binding" evidence="6">
    <location>
        <begin position="7"/>
        <end position="330"/>
    </location>
</feature>
<keyword evidence="1 5" id="KW-0285">Flavoprotein</keyword>
<evidence type="ECO:0000256" key="2">
    <source>
        <dbReference type="ARBA" id="ARBA00022827"/>
    </source>
</evidence>
<dbReference type="PANTHER" id="PTHR46972">
    <property type="entry name" value="MONOOXYGENASE ASQM-RELATED"/>
    <property type="match status" value="1"/>
</dbReference>
<evidence type="ECO:0000256" key="3">
    <source>
        <dbReference type="ARBA" id="ARBA00023002"/>
    </source>
</evidence>
<comment type="function">
    <text evidence="5">An FAD-requiring monooxygenase active on some tetracycline antibiotic derivatives, which leads to their inactivation. Hydroxylates carbon 11a of tetracycline and some analogs.</text>
</comment>
<feature type="binding site" evidence="5">
    <location>
        <position position="302"/>
    </location>
    <ligand>
        <name>FAD</name>
        <dbReference type="ChEBI" id="CHEBI:57692"/>
    </ligand>
</feature>
<sequence length="382" mass="42564">MILENKKIAIVGGGPGGLTLAKLLQQRGVQVHVYERDANKDVRVQGATLDLHEESGLAALREAGLTDAFYANYRPDAGKMRVAGMDKTIYLDDHALKNGYADQRPEIDRGPLRKILLESLQPETVVWDCNFLSIEAEGEGWRLFFKNETWAYADIVVAADGANSRIRKQITDITPVYSGVTIVEGNVYNASQNAPGLYEMVKGGKVFAFGDEQSLILSAKGDGSLSFYTGCKVPEDWSLKSGIEFTDQKQVHQWFEAAFRSWDSSWQELFSGEEVWCMARPQYHYPLDQSWTALPNLTMLGDAAHRMPPYAGEGVNMAMLDALELAECLTSDRFDNFSAAIACYEKNMLERTAEVTRITLQSTEMLHSVDAIDQMLAMMQGE</sequence>
<keyword evidence="2 5" id="KW-0274">FAD</keyword>
<comment type="caution">
    <text evidence="7">The sequence shown here is derived from an EMBL/GenBank/DDBJ whole genome shotgun (WGS) entry which is preliminary data.</text>
</comment>
<comment type="domain">
    <text evidence="5">Consists of an N-terminal FAD-binding domain with a Rossman fold and a C-terminal substrate-binding domain.</text>
</comment>
<dbReference type="HAMAP" id="MF_00845">
    <property type="entry name" value="TetX_monooxygenase"/>
    <property type="match status" value="1"/>
</dbReference>
<organism evidence="7 8">
    <name type="scientific">Dyadobacter luteus</name>
    <dbReference type="NCBI Taxonomy" id="2259619"/>
    <lineage>
        <taxon>Bacteria</taxon>
        <taxon>Pseudomonadati</taxon>
        <taxon>Bacteroidota</taxon>
        <taxon>Cytophagia</taxon>
        <taxon>Cytophagales</taxon>
        <taxon>Spirosomataceae</taxon>
        <taxon>Dyadobacter</taxon>
    </lineage>
</organism>
<dbReference type="GO" id="GO:0071949">
    <property type="term" value="F:FAD binding"/>
    <property type="evidence" value="ECO:0007669"/>
    <property type="project" value="InterPro"/>
</dbReference>
<feature type="binding site" evidence="5">
    <location>
        <position position="50"/>
    </location>
    <ligand>
        <name>FAD</name>
        <dbReference type="ChEBI" id="CHEBI:57692"/>
    </ligand>
</feature>
<feature type="binding site" evidence="5">
    <location>
        <position position="109"/>
    </location>
    <ligand>
        <name>FAD</name>
        <dbReference type="ChEBI" id="CHEBI:57692"/>
    </ligand>
</feature>
<gene>
    <name evidence="7" type="ORF">DSL64_06095</name>
</gene>
<evidence type="ECO:0000313" key="8">
    <source>
        <dbReference type="Proteomes" id="UP000256373"/>
    </source>
</evidence>
<comment type="cofactor">
    <cofactor evidence="5">
        <name>FAD</name>
        <dbReference type="ChEBI" id="CHEBI:57692"/>
    </cofactor>
</comment>
<keyword evidence="5" id="KW-0547">Nucleotide-binding</keyword>
<keyword evidence="3 5" id="KW-0560">Oxidoreductase</keyword>
<dbReference type="PANTHER" id="PTHR46972:SF1">
    <property type="entry name" value="FAD DEPENDENT OXIDOREDUCTASE DOMAIN-CONTAINING PROTEIN"/>
    <property type="match status" value="1"/>
</dbReference>
<dbReference type="OrthoDB" id="9782160at2"/>
<dbReference type="RefSeq" id="WP_115829772.1">
    <property type="nucleotide sequence ID" value="NZ_QNUL01000003.1"/>
</dbReference>
<proteinExistence type="inferred from homology"/>
<dbReference type="EC" id="1.14.13.-" evidence="5"/>
<comment type="catalytic activity">
    <reaction evidence="5">
        <text>a tetracycline + NADPH + O2 + H(+) = an 11a-hydroxytetracycline + NADP(+) + H2O</text>
        <dbReference type="Rhea" id="RHEA:61444"/>
        <dbReference type="ChEBI" id="CHEBI:15377"/>
        <dbReference type="ChEBI" id="CHEBI:15378"/>
        <dbReference type="ChEBI" id="CHEBI:15379"/>
        <dbReference type="ChEBI" id="CHEBI:57783"/>
        <dbReference type="ChEBI" id="CHEBI:58349"/>
        <dbReference type="ChEBI" id="CHEBI:144644"/>
        <dbReference type="ChEBI" id="CHEBI:144645"/>
    </reaction>
</comment>
<comment type="subunit">
    <text evidence="5">Monomer.</text>
</comment>
<comment type="subcellular location">
    <subcellularLocation>
        <location evidence="5">Cytoplasm</location>
    </subcellularLocation>
</comment>
<evidence type="ECO:0000256" key="5">
    <source>
        <dbReference type="HAMAP-Rule" id="MF_00845"/>
    </source>
</evidence>
<keyword evidence="4 5" id="KW-0503">Monooxygenase</keyword>
<dbReference type="GO" id="GO:0004497">
    <property type="term" value="F:monooxygenase activity"/>
    <property type="evidence" value="ECO:0007669"/>
    <property type="project" value="UniProtKB-UniRule"/>
</dbReference>
<keyword evidence="8" id="KW-1185">Reference proteome</keyword>
<feature type="binding site" evidence="5">
    <location>
        <position position="43"/>
    </location>
    <ligand>
        <name>NADPH</name>
        <dbReference type="ChEBI" id="CHEBI:57783"/>
    </ligand>
</feature>
<evidence type="ECO:0000259" key="6">
    <source>
        <dbReference type="Pfam" id="PF01494"/>
    </source>
</evidence>
<comment type="similarity">
    <text evidence="5">Belongs to the aromatic-ring hydroxylase family. TetX subfamily.</text>
</comment>
<dbReference type="GO" id="GO:0005737">
    <property type="term" value="C:cytoplasm"/>
    <property type="evidence" value="ECO:0007669"/>
    <property type="project" value="UniProtKB-SubCell"/>
</dbReference>
<dbReference type="InterPro" id="IPR043683">
    <property type="entry name" value="TetX_monooxygenase"/>
</dbReference>
<dbReference type="EMBL" id="QNUL01000003">
    <property type="protein sequence ID" value="REA63184.1"/>
    <property type="molecule type" value="Genomic_DNA"/>
</dbReference>
<dbReference type="Proteomes" id="UP000256373">
    <property type="component" value="Unassembled WGS sequence"/>
</dbReference>
<protein>
    <recommendedName>
        <fullName evidence="5">Flavin-dependent monooxygenase</fullName>
    </recommendedName>
    <alternativeName>
        <fullName evidence="5">TetX monooxygenase</fullName>
        <shortName evidence="5">TetX</shortName>
        <ecNumber evidence="5">1.14.13.-</ecNumber>
    </alternativeName>
</protein>
<accession>A0A3D8YF47</accession>
<reference evidence="7 8" key="1">
    <citation type="submission" date="2018-07" db="EMBL/GenBank/DDBJ databases">
        <title>Dyadobacter roseus sp. nov., isolated from rose rhizosphere soil.</title>
        <authorList>
            <person name="Chen L."/>
        </authorList>
    </citation>
    <scope>NUCLEOTIDE SEQUENCE [LARGE SCALE GENOMIC DNA]</scope>
    <source>
        <strain evidence="7 8">RS19</strain>
    </source>
</reference>
<evidence type="ECO:0000313" key="7">
    <source>
        <dbReference type="EMBL" id="REA63184.1"/>
    </source>
</evidence>
<keyword evidence="5" id="KW-0963">Cytoplasm</keyword>
<dbReference type="AlphaFoldDB" id="A0A3D8YF47"/>
<dbReference type="Gene3D" id="3.50.50.60">
    <property type="entry name" value="FAD/NAD(P)-binding domain"/>
    <property type="match status" value="1"/>
</dbReference>
<dbReference type="Pfam" id="PF01494">
    <property type="entry name" value="FAD_binding_3"/>
    <property type="match status" value="1"/>
</dbReference>
<evidence type="ECO:0000256" key="4">
    <source>
        <dbReference type="ARBA" id="ARBA00023033"/>
    </source>
</evidence>
<dbReference type="GO" id="GO:0046677">
    <property type="term" value="P:response to antibiotic"/>
    <property type="evidence" value="ECO:0007669"/>
    <property type="project" value="InterPro"/>
</dbReference>
<name>A0A3D8YF47_9BACT</name>
<dbReference type="PRINTS" id="PR00420">
    <property type="entry name" value="RNGMNOXGNASE"/>
</dbReference>
<evidence type="ECO:0000256" key="1">
    <source>
        <dbReference type="ARBA" id="ARBA00022630"/>
    </source>
</evidence>
<keyword evidence="5" id="KW-0521">NADP</keyword>
<dbReference type="InterPro" id="IPR002938">
    <property type="entry name" value="FAD-bd"/>
</dbReference>
<dbReference type="SUPFAM" id="SSF51905">
    <property type="entry name" value="FAD/NAD(P)-binding domain"/>
    <property type="match status" value="1"/>
</dbReference>
<dbReference type="InterPro" id="IPR036188">
    <property type="entry name" value="FAD/NAD-bd_sf"/>
</dbReference>